<evidence type="ECO:0000313" key="2">
    <source>
        <dbReference type="Proteomes" id="UP000461585"/>
    </source>
</evidence>
<comment type="caution">
    <text evidence="1">The sequence shown here is derived from an EMBL/GenBank/DDBJ whole genome shotgun (WGS) entry which is preliminary data.</text>
</comment>
<gene>
    <name evidence="1" type="ORF">GXN74_14035</name>
</gene>
<keyword evidence="2" id="KW-1185">Reference proteome</keyword>
<accession>A0A7X5HY76</accession>
<dbReference type="Pfam" id="PF04883">
    <property type="entry name" value="HK97-gp10_like"/>
    <property type="match status" value="1"/>
</dbReference>
<dbReference type="Proteomes" id="UP000461585">
    <property type="component" value="Unassembled WGS sequence"/>
</dbReference>
<evidence type="ECO:0000313" key="1">
    <source>
        <dbReference type="EMBL" id="NDL68848.1"/>
    </source>
</evidence>
<proteinExistence type="predicted"/>
<organism evidence="1 2">
    <name type="scientific">Anaerotalea alkaliphila</name>
    <dbReference type="NCBI Taxonomy" id="2662126"/>
    <lineage>
        <taxon>Bacteria</taxon>
        <taxon>Bacillati</taxon>
        <taxon>Bacillota</taxon>
        <taxon>Clostridia</taxon>
        <taxon>Eubacteriales</taxon>
        <taxon>Anaerotalea</taxon>
    </lineage>
</organism>
<dbReference type="EMBL" id="JAAEEH010000071">
    <property type="protein sequence ID" value="NDL68848.1"/>
    <property type="molecule type" value="Genomic_DNA"/>
</dbReference>
<dbReference type="AlphaFoldDB" id="A0A7X5HY76"/>
<dbReference type="InterPro" id="IPR010064">
    <property type="entry name" value="HK97-gp10_tail"/>
</dbReference>
<dbReference type="RefSeq" id="WP_162371563.1">
    <property type="nucleotide sequence ID" value="NZ_JAAEEH010000071.1"/>
</dbReference>
<protein>
    <recommendedName>
        <fullName evidence="3">HK97 gp10 family phage protein</fullName>
    </recommendedName>
</protein>
<name>A0A7X5HY76_9FIRM</name>
<dbReference type="NCBIfam" id="TIGR01725">
    <property type="entry name" value="phge_HK97_gp10"/>
    <property type="match status" value="1"/>
</dbReference>
<reference evidence="1 2" key="1">
    <citation type="submission" date="2020-01" db="EMBL/GenBank/DDBJ databases">
        <title>Anaeroalcalibacter tamaniensis gen. nov., sp. nov., moderately halophilic strictly anaerobic fermenter bacterium from mud volcano of Taman peninsula.</title>
        <authorList>
            <person name="Frolova A."/>
            <person name="Merkel A.Y."/>
            <person name="Slobodkin A.I."/>
        </authorList>
    </citation>
    <scope>NUCLEOTIDE SEQUENCE [LARGE SCALE GENOMIC DNA]</scope>
    <source>
        <strain evidence="1 2">F-3ap</strain>
    </source>
</reference>
<evidence type="ECO:0008006" key="3">
    <source>
        <dbReference type="Google" id="ProtNLM"/>
    </source>
</evidence>
<sequence>MAKMKFNAGDEYARKLDKFGKDAPEIAKKVVRAGANPVADEIRKNLVANLNDPAYAGKGDGGLFGGKRNRPTGELLDSFGVTRPMVDKNGNTNVKIGFGGYDSKGVPQALKARAMESGTSTLKKRPFVRPAVKKTKGIAVDAMGKELDEQLKIYSL</sequence>